<accession>A0AAD0L6S5</accession>
<dbReference type="RefSeq" id="WP_112898121.1">
    <property type="nucleotide sequence ID" value="NZ_CP030750.1"/>
</dbReference>
<evidence type="ECO:0000313" key="2">
    <source>
        <dbReference type="Proteomes" id="UP000251617"/>
    </source>
</evidence>
<dbReference type="Proteomes" id="UP000251617">
    <property type="component" value="Chromosome"/>
</dbReference>
<proteinExistence type="predicted"/>
<reference evidence="1 2" key="1">
    <citation type="submission" date="2018-06" db="EMBL/GenBank/DDBJ databases">
        <title>The genome of Pseudomonas putida NX-1, a lignin degrader.</title>
        <authorList>
            <person name="Xu Z."/>
        </authorList>
    </citation>
    <scope>NUCLEOTIDE SEQUENCE [LARGE SCALE GENOMIC DNA]</scope>
    <source>
        <strain evidence="1 2">NX-1</strain>
    </source>
</reference>
<organism evidence="1 2">
    <name type="scientific">Pseudomonas putida</name>
    <name type="common">Arthrobacter siderocapsulatus</name>
    <dbReference type="NCBI Taxonomy" id="303"/>
    <lineage>
        <taxon>Bacteria</taxon>
        <taxon>Pseudomonadati</taxon>
        <taxon>Pseudomonadota</taxon>
        <taxon>Gammaproteobacteria</taxon>
        <taxon>Pseudomonadales</taxon>
        <taxon>Pseudomonadaceae</taxon>
        <taxon>Pseudomonas</taxon>
    </lineage>
</organism>
<dbReference type="EMBL" id="CP030750">
    <property type="protein sequence ID" value="AXA24776.1"/>
    <property type="molecule type" value="Genomic_DNA"/>
</dbReference>
<dbReference type="AlphaFoldDB" id="A0AAD0L6S5"/>
<evidence type="ECO:0000313" key="1">
    <source>
        <dbReference type="EMBL" id="AXA24776.1"/>
    </source>
</evidence>
<protein>
    <submittedName>
        <fullName evidence="1">Uncharacterized protein</fullName>
    </submittedName>
</protein>
<sequence length="446" mass="49657">MSNIHEQAMHYIYQQVLDRLLEHMSQAQRACVQLLIQRLLVAAGGVEYIGDFRVLVIHGHDRCNTRLLAFLRAAQLSIALRAPDTFRLQVVVACQPAPGAAVLRSLESTFNALFLQDDPRVELLLAGGQQLQPFSRHAATVAGTPLEREALLTFGHLAAGRPESLLGSRLYLELAETLRCVLSQGTLPSALITAIPVRQRRRYLAWSRTLMRLTGERGSHAIHQCAAVLCETLGRLRTLVARPREHAEARVPSCQSEATLRVIAVDDLINDSRADDTLFHMLGIELPVSACEEPLAAFFDPMYLTHLQRLRDQWQLDKCDAVRSGEGRHLFQEAFAIDDNQLTCLLYAPFAEQGRGLPVFLQHCHPAMRVALPYLHRALQGQPCPEAVVHWLIGTSGLSLAQLRVIYSGELPQTASRLMAKLTRRDVRLRLLGRPSPRAEMAQAAS</sequence>
<name>A0AAD0L6S5_PSEPU</name>
<gene>
    <name evidence="1" type="ORF">C1S65_11870</name>
</gene>